<dbReference type="PANTHER" id="PTHR43701">
    <property type="entry name" value="MEMBRANE TRANSPORTER PROTEIN MJ0441-RELATED"/>
    <property type="match status" value="1"/>
</dbReference>
<evidence type="ECO:0000256" key="1">
    <source>
        <dbReference type="ARBA" id="ARBA00004141"/>
    </source>
</evidence>
<keyword evidence="6" id="KW-1003">Cell membrane</keyword>
<feature type="transmembrane region" description="Helical" evidence="6">
    <location>
        <begin position="220"/>
        <end position="237"/>
    </location>
</feature>
<feature type="transmembrane region" description="Helical" evidence="6">
    <location>
        <begin position="249"/>
        <end position="267"/>
    </location>
</feature>
<sequence length="271" mass="29563">MVYILCFMIAVTAAFVGSLIGLGGGIVLIPSLLFLYNYSAAFGWAEPQMIVGISLVTMVFTALASTFSYMREGRVDYKTGLLFLIGCVPAGIFGSWLNQFVDTEQFTLYFGILMIGLSMLFLIKRKRPDKDLSNAPNVRTFTVNQETYHYKVSIWQAVFLSVVVGILSGLFGIGGGSIMVPALILLFGIPVHIAAATSMFMIFFVSMISAGTHIFLGHVIWEYAIPFILGALIGGVVGAKVNQLIKGNILEWALRIILVIIGIRLIIEGIM</sequence>
<evidence type="ECO:0000313" key="8">
    <source>
        <dbReference type="Proteomes" id="UP001500866"/>
    </source>
</evidence>
<comment type="subcellular location">
    <subcellularLocation>
        <location evidence="6">Cell membrane</location>
        <topology evidence="6">Multi-pass membrane protein</topology>
    </subcellularLocation>
    <subcellularLocation>
        <location evidence="1">Membrane</location>
        <topology evidence="1">Multi-pass membrane protein</topology>
    </subcellularLocation>
</comment>
<dbReference type="Pfam" id="PF01925">
    <property type="entry name" value="TauE"/>
    <property type="match status" value="1"/>
</dbReference>
<organism evidence="7 8">
    <name type="scientific">Virgibacillus siamensis</name>
    <dbReference type="NCBI Taxonomy" id="480071"/>
    <lineage>
        <taxon>Bacteria</taxon>
        <taxon>Bacillati</taxon>
        <taxon>Bacillota</taxon>
        <taxon>Bacilli</taxon>
        <taxon>Bacillales</taxon>
        <taxon>Bacillaceae</taxon>
        <taxon>Virgibacillus</taxon>
    </lineage>
</organism>
<keyword evidence="4 6" id="KW-1133">Transmembrane helix</keyword>
<evidence type="ECO:0000256" key="6">
    <source>
        <dbReference type="RuleBase" id="RU363041"/>
    </source>
</evidence>
<feature type="transmembrane region" description="Helical" evidence="6">
    <location>
        <begin position="81"/>
        <end position="100"/>
    </location>
</feature>
<name>A0ABN1FDZ6_9BACI</name>
<feature type="transmembrane region" description="Helical" evidence="6">
    <location>
        <begin position="106"/>
        <end position="123"/>
    </location>
</feature>
<feature type="transmembrane region" description="Helical" evidence="6">
    <location>
        <begin position="7"/>
        <end position="29"/>
    </location>
</feature>
<feature type="transmembrane region" description="Helical" evidence="6">
    <location>
        <begin position="184"/>
        <end position="208"/>
    </location>
</feature>
<evidence type="ECO:0000313" key="7">
    <source>
        <dbReference type="EMBL" id="GAA0588834.1"/>
    </source>
</evidence>
<gene>
    <name evidence="7" type="ORF">GCM10009001_00920</name>
</gene>
<dbReference type="Proteomes" id="UP001500866">
    <property type="component" value="Unassembled WGS sequence"/>
</dbReference>
<feature type="transmembrane region" description="Helical" evidence="6">
    <location>
        <begin position="49"/>
        <end position="69"/>
    </location>
</feature>
<dbReference type="InterPro" id="IPR002781">
    <property type="entry name" value="TM_pro_TauE-like"/>
</dbReference>
<dbReference type="EMBL" id="BAAADS010000001">
    <property type="protein sequence ID" value="GAA0588834.1"/>
    <property type="molecule type" value="Genomic_DNA"/>
</dbReference>
<dbReference type="InterPro" id="IPR051598">
    <property type="entry name" value="TSUP/Inactive_protease-like"/>
</dbReference>
<comment type="caution">
    <text evidence="7">The sequence shown here is derived from an EMBL/GenBank/DDBJ whole genome shotgun (WGS) entry which is preliminary data.</text>
</comment>
<keyword evidence="8" id="KW-1185">Reference proteome</keyword>
<evidence type="ECO:0000256" key="2">
    <source>
        <dbReference type="ARBA" id="ARBA00009142"/>
    </source>
</evidence>
<proteinExistence type="inferred from homology"/>
<dbReference type="PANTHER" id="PTHR43701:SF2">
    <property type="entry name" value="MEMBRANE TRANSPORTER PROTEIN YJNA-RELATED"/>
    <property type="match status" value="1"/>
</dbReference>
<accession>A0ABN1FDZ6</accession>
<keyword evidence="5 6" id="KW-0472">Membrane</keyword>
<comment type="similarity">
    <text evidence="2 6">Belongs to the 4-toluene sulfonate uptake permease (TSUP) (TC 2.A.102) family.</text>
</comment>
<protein>
    <recommendedName>
        <fullName evidence="6">Probable membrane transporter protein</fullName>
    </recommendedName>
</protein>
<keyword evidence="3 6" id="KW-0812">Transmembrane</keyword>
<dbReference type="RefSeq" id="WP_343809245.1">
    <property type="nucleotide sequence ID" value="NZ_BAAADS010000001.1"/>
</dbReference>
<evidence type="ECO:0000256" key="5">
    <source>
        <dbReference type="ARBA" id="ARBA00023136"/>
    </source>
</evidence>
<feature type="transmembrane region" description="Helical" evidence="6">
    <location>
        <begin position="157"/>
        <end position="178"/>
    </location>
</feature>
<reference evidence="7 8" key="1">
    <citation type="journal article" date="2019" name="Int. J. Syst. Evol. Microbiol.">
        <title>The Global Catalogue of Microorganisms (GCM) 10K type strain sequencing project: providing services to taxonomists for standard genome sequencing and annotation.</title>
        <authorList>
            <consortium name="The Broad Institute Genomics Platform"/>
            <consortium name="The Broad Institute Genome Sequencing Center for Infectious Disease"/>
            <person name="Wu L."/>
            <person name="Ma J."/>
        </authorList>
    </citation>
    <scope>NUCLEOTIDE SEQUENCE [LARGE SCALE GENOMIC DNA]</scope>
    <source>
        <strain evidence="7 8">JCM 15395</strain>
    </source>
</reference>
<evidence type="ECO:0000256" key="4">
    <source>
        <dbReference type="ARBA" id="ARBA00022989"/>
    </source>
</evidence>
<evidence type="ECO:0000256" key="3">
    <source>
        <dbReference type="ARBA" id="ARBA00022692"/>
    </source>
</evidence>